<feature type="region of interest" description="Disordered" evidence="1">
    <location>
        <begin position="676"/>
        <end position="701"/>
    </location>
</feature>
<keyword evidence="3" id="KW-1185">Reference proteome</keyword>
<feature type="compositionally biased region" description="Polar residues" evidence="1">
    <location>
        <begin position="333"/>
        <end position="344"/>
    </location>
</feature>
<feature type="compositionally biased region" description="Basic and acidic residues" evidence="1">
    <location>
        <begin position="267"/>
        <end position="283"/>
    </location>
</feature>
<feature type="compositionally biased region" description="Basic and acidic residues" evidence="1">
    <location>
        <begin position="300"/>
        <end position="319"/>
    </location>
</feature>
<name>A0ABR1S4V0_9PEZI</name>
<evidence type="ECO:0000256" key="1">
    <source>
        <dbReference type="SAM" id="MobiDB-lite"/>
    </source>
</evidence>
<feature type="region of interest" description="Disordered" evidence="1">
    <location>
        <begin position="177"/>
        <end position="225"/>
    </location>
</feature>
<evidence type="ECO:0000313" key="3">
    <source>
        <dbReference type="Proteomes" id="UP001396898"/>
    </source>
</evidence>
<evidence type="ECO:0000313" key="2">
    <source>
        <dbReference type="EMBL" id="KAK8026890.1"/>
    </source>
</evidence>
<feature type="compositionally biased region" description="Polar residues" evidence="1">
    <location>
        <begin position="466"/>
        <end position="480"/>
    </location>
</feature>
<sequence length="806" mass="89084">MSMSHRDKQSLASVGTEKTPLQSQLRVDSLRSHPTWSVQQNPFLVADREAKAKASEPLATGSEAGTNQACEDEGYECDDPACRATHEGHRPFRHSAICASYRSSQDEDVEASPRGGADERSRRLRGSNRKSKLTEQSSADMEALHAHHDTIHRQHSVGFHGPHHIAEHLALANGRNLRGSHAKASREASGHSTEGKAVTDSEASEIDASTANQHATKQLEPLTHVQATTKVGSFRYREEPLPHGHPPHEEHRGPTTSRGQIIEDDIPETKSSDFTESRFEAHKTQRTLRHVQGSQNMRDAAGEERSSPRRERDILREMTSKSPLRVVKRMDSSKSTGQDTSTGAGKSPGIKGTHPLPSRESKGLEQTNSQTDLQAKTKHTEQTSHEETYQSSKTKATRLEKAASTAALNARSDSDQQSYVSDERIAFNGQKKSIAPKGRIASPPPWLKTPSKKPANVQDRLRPVDTRSQNDLSRTSVGQSRNDDRPSSSTRSHDASKKITGQVVGIQSSEEFQRTMHTQGESETWLGLPSELQQQEVTSRPSPVRPQVDNFQEGASTSKHLSSSSHRHGCDHPDVCIFCVVPSPTPPHLRVPDVRDLDQDTPSPSIIASSSHVQDKASYVTKTVHESYRRATLRAQEELERLLAETRHSSNRQATAETRATASGFTATPVQQRQVTFRDEDNSRTEATSSSTFYRSGSEDTVSVASGRASDLEIHRPTPIAPPNHDCRWKERYMALTSEIRQLKAEMSTRVSFHDVDAGSARGQDSQQQQDEDLGIQGLTLVMHLRGKDDLVINTDLTQEADEVDE</sequence>
<feature type="compositionally biased region" description="Basic and acidic residues" evidence="1">
    <location>
        <begin position="237"/>
        <end position="253"/>
    </location>
</feature>
<comment type="caution">
    <text evidence="2">The sequence shown here is derived from an EMBL/GenBank/DDBJ whole genome shotgun (WGS) entry which is preliminary data.</text>
</comment>
<feature type="compositionally biased region" description="Basic and acidic residues" evidence="1">
    <location>
        <begin position="184"/>
        <end position="199"/>
    </location>
</feature>
<feature type="compositionally biased region" description="Polar residues" evidence="1">
    <location>
        <begin position="685"/>
        <end position="701"/>
    </location>
</feature>
<evidence type="ECO:0008006" key="4">
    <source>
        <dbReference type="Google" id="ProtNLM"/>
    </source>
</evidence>
<reference evidence="2 3" key="1">
    <citation type="submission" date="2023-01" db="EMBL/GenBank/DDBJ databases">
        <title>Analysis of 21 Apiospora genomes using comparative genomics revels a genus with tremendous synthesis potential of carbohydrate active enzymes and secondary metabolites.</title>
        <authorList>
            <person name="Sorensen T."/>
        </authorList>
    </citation>
    <scope>NUCLEOTIDE SEQUENCE [LARGE SCALE GENOMIC DNA]</scope>
    <source>
        <strain evidence="2 3">CBS 20057</strain>
    </source>
</reference>
<feature type="region of interest" description="Disordered" evidence="1">
    <location>
        <begin position="532"/>
        <end position="567"/>
    </location>
</feature>
<organism evidence="2 3">
    <name type="scientific">Apiospora marii</name>
    <dbReference type="NCBI Taxonomy" id="335849"/>
    <lineage>
        <taxon>Eukaryota</taxon>
        <taxon>Fungi</taxon>
        <taxon>Dikarya</taxon>
        <taxon>Ascomycota</taxon>
        <taxon>Pezizomycotina</taxon>
        <taxon>Sordariomycetes</taxon>
        <taxon>Xylariomycetidae</taxon>
        <taxon>Amphisphaeriales</taxon>
        <taxon>Apiosporaceae</taxon>
        <taxon>Apiospora</taxon>
    </lineage>
</organism>
<feature type="region of interest" description="Disordered" evidence="1">
    <location>
        <begin position="102"/>
        <end position="142"/>
    </location>
</feature>
<feature type="compositionally biased region" description="Basic residues" evidence="1">
    <location>
        <begin position="122"/>
        <end position="131"/>
    </location>
</feature>
<feature type="region of interest" description="Disordered" evidence="1">
    <location>
        <begin position="48"/>
        <end position="74"/>
    </location>
</feature>
<feature type="region of interest" description="Disordered" evidence="1">
    <location>
        <begin position="237"/>
        <end position="505"/>
    </location>
</feature>
<feature type="compositionally biased region" description="Polar residues" evidence="1">
    <location>
        <begin position="207"/>
        <end position="216"/>
    </location>
</feature>
<feature type="compositionally biased region" description="Polar residues" evidence="1">
    <location>
        <begin position="532"/>
        <end position="541"/>
    </location>
</feature>
<feature type="compositionally biased region" description="Basic and acidic residues" evidence="1">
    <location>
        <begin position="481"/>
        <end position="497"/>
    </location>
</feature>
<proteinExistence type="predicted"/>
<dbReference type="EMBL" id="JAQQWI010000007">
    <property type="protein sequence ID" value="KAK8026890.1"/>
    <property type="molecule type" value="Genomic_DNA"/>
</dbReference>
<accession>A0ABR1S4V0</accession>
<dbReference type="Proteomes" id="UP001396898">
    <property type="component" value="Unassembled WGS sequence"/>
</dbReference>
<feature type="compositionally biased region" description="Polar residues" evidence="1">
    <location>
        <begin position="364"/>
        <end position="374"/>
    </location>
</feature>
<feature type="region of interest" description="Disordered" evidence="1">
    <location>
        <begin position="1"/>
        <end position="27"/>
    </location>
</feature>
<protein>
    <recommendedName>
        <fullName evidence="4">Cep57 centrosome microtubule-binding domain-containing protein</fullName>
    </recommendedName>
</protein>
<gene>
    <name evidence="2" type="ORF">PG991_003946</name>
</gene>
<feature type="compositionally biased region" description="Basic and acidic residues" evidence="1">
    <location>
        <begin position="378"/>
        <end position="388"/>
    </location>
</feature>